<dbReference type="EMBL" id="LQPN01000080">
    <property type="protein sequence ID" value="ORW36416.1"/>
    <property type="molecule type" value="Genomic_DNA"/>
</dbReference>
<evidence type="ECO:0000313" key="2">
    <source>
        <dbReference type="Proteomes" id="UP000193285"/>
    </source>
</evidence>
<name>A0A1X2A2N2_9MYCO</name>
<gene>
    <name evidence="1" type="ORF">AWB90_24990</name>
</gene>
<proteinExistence type="predicted"/>
<dbReference type="InterPro" id="IPR050275">
    <property type="entry name" value="PGM_Phosphatase"/>
</dbReference>
<dbReference type="Proteomes" id="UP000193285">
    <property type="component" value="Unassembled WGS sequence"/>
</dbReference>
<dbReference type="PANTHER" id="PTHR48100">
    <property type="entry name" value="BROAD-SPECIFICITY PHOSPHATASE YOR283W-RELATED"/>
    <property type="match status" value="1"/>
</dbReference>
<dbReference type="GO" id="GO:0016791">
    <property type="term" value="F:phosphatase activity"/>
    <property type="evidence" value="ECO:0007669"/>
    <property type="project" value="TreeGrafter"/>
</dbReference>
<dbReference type="Gene3D" id="3.40.50.1240">
    <property type="entry name" value="Phosphoglycerate mutase-like"/>
    <property type="match status" value="1"/>
</dbReference>
<dbReference type="InterPro" id="IPR029033">
    <property type="entry name" value="His_PPase_superfam"/>
</dbReference>
<dbReference type="SUPFAM" id="SSF53254">
    <property type="entry name" value="Phosphoglycerate mutase-like"/>
    <property type="match status" value="1"/>
</dbReference>
<dbReference type="RefSeq" id="WP_085246296.1">
    <property type="nucleotide sequence ID" value="NZ_LQPN01000080.1"/>
</dbReference>
<comment type="caution">
    <text evidence="1">The sequence shown here is derived from an EMBL/GenBank/DDBJ whole genome shotgun (WGS) entry which is preliminary data.</text>
</comment>
<protein>
    <submittedName>
        <fullName evidence="1">Histidine phosphatase</fullName>
    </submittedName>
</protein>
<sequence>MSDVVRLTLVSHAMTDAMAAGRFPVDEPLNQIGRRQVKKAGRLDVQQDARLFAGPELRARETAQLLGLHAATEPRLADLQCGGWCGQTLRAVGPSDLETWLTDPAGAPHGGESIVDLIRRVAGWLETLAVDTAPVVAVTHPAVIRAAILHSLDAPPKSFWGIDIAPVSRTVLHHRNGRWTLRL</sequence>
<dbReference type="Pfam" id="PF00300">
    <property type="entry name" value="His_Phos_1"/>
    <property type="match status" value="1"/>
</dbReference>
<evidence type="ECO:0000313" key="1">
    <source>
        <dbReference type="EMBL" id="ORW36416.1"/>
    </source>
</evidence>
<dbReference type="STRING" id="767916.AWB91_18565"/>
<dbReference type="OrthoDB" id="7502553at2"/>
<accession>A0A1X2A2N2</accession>
<dbReference type="AlphaFoldDB" id="A0A1X2A2N2"/>
<dbReference type="SMART" id="SM00855">
    <property type="entry name" value="PGAM"/>
    <property type="match status" value="1"/>
</dbReference>
<organism evidence="1 2">
    <name type="scientific">Mycobacterium paraense</name>
    <dbReference type="NCBI Taxonomy" id="767916"/>
    <lineage>
        <taxon>Bacteria</taxon>
        <taxon>Bacillati</taxon>
        <taxon>Actinomycetota</taxon>
        <taxon>Actinomycetes</taxon>
        <taxon>Mycobacteriales</taxon>
        <taxon>Mycobacteriaceae</taxon>
        <taxon>Mycobacterium</taxon>
        <taxon>Mycobacterium simiae complex</taxon>
    </lineage>
</organism>
<reference evidence="1 2" key="1">
    <citation type="journal article" date="2015" name="Emerg. Microbes Infect.">
        <title>Characterization of 17 strains belonging to the Mycobacterium simiae complex and description of Mycobacterium paraense sp. nov.</title>
        <authorList>
            <person name="Fusco da Costa A.R."/>
            <person name="Fedrizzi T."/>
            <person name="Lopes M.L."/>
            <person name="Pecorari M."/>
            <person name="Oliveira da Costa W.L."/>
            <person name="Giacobazzi E."/>
            <person name="da Costa Bahia J.R."/>
            <person name="De Sanctis V."/>
            <person name="Batista Lima K.V."/>
            <person name="Bertorelli R."/>
            <person name="Grottola A."/>
            <person name="Fabio A."/>
            <person name="Mariottini A."/>
            <person name="Ferretti P."/>
            <person name="Di Leva F."/>
            <person name="Fregni Serpini G."/>
            <person name="Tagliazucchi S."/>
            <person name="Rumpianesi F."/>
            <person name="Jousson O."/>
            <person name="Segata N."/>
            <person name="Tortoli E."/>
        </authorList>
    </citation>
    <scope>NUCLEOTIDE SEQUENCE [LARGE SCALE GENOMIC DNA]</scope>
    <source>
        <strain evidence="1 2">IEC33</strain>
    </source>
</reference>
<dbReference type="InterPro" id="IPR013078">
    <property type="entry name" value="His_Pase_superF_clade-1"/>
</dbReference>
<dbReference type="CDD" id="cd07067">
    <property type="entry name" value="HP_PGM_like"/>
    <property type="match status" value="1"/>
</dbReference>